<accession>A0A8S3TCQ8</accession>
<sequence>MDKTLLQQIATNTDPKQGFSFIVSGNDSQILTRFNPPLQLKEHKTYEMALVNLETYYSIPNIHAGNNSFRYSPDDGANWFPIALSTGSYGINNISEEIQRQMQINKHKAKIILDANRATLRATLTLARHYQVDFNVDNSLSTVLGFKCQVYTYQIATNGYAEGEHIVNIISIESILVDCDIIHGSYVNWYPTIHHLQFLPWCRSRREDYSNPKKSGVLASDLENHQSDANQSHRSRWSSH</sequence>
<evidence type="ECO:0000313" key="3">
    <source>
        <dbReference type="Proteomes" id="UP000683360"/>
    </source>
</evidence>
<dbReference type="OrthoDB" id="6767358at2759"/>
<evidence type="ECO:0000256" key="1">
    <source>
        <dbReference type="SAM" id="MobiDB-lite"/>
    </source>
</evidence>
<dbReference type="EMBL" id="CAJPWZ010001945">
    <property type="protein sequence ID" value="CAG2226864.1"/>
    <property type="molecule type" value="Genomic_DNA"/>
</dbReference>
<comment type="caution">
    <text evidence="2">The sequence shown here is derived from an EMBL/GenBank/DDBJ whole genome shotgun (WGS) entry which is preliminary data.</text>
</comment>
<protein>
    <submittedName>
        <fullName evidence="2">Uncharacterized protein</fullName>
    </submittedName>
</protein>
<proteinExistence type="predicted"/>
<name>A0A8S3TCQ8_MYTED</name>
<feature type="region of interest" description="Disordered" evidence="1">
    <location>
        <begin position="211"/>
        <end position="240"/>
    </location>
</feature>
<dbReference type="AlphaFoldDB" id="A0A8S3TCQ8"/>
<organism evidence="2 3">
    <name type="scientific">Mytilus edulis</name>
    <name type="common">Blue mussel</name>
    <dbReference type="NCBI Taxonomy" id="6550"/>
    <lineage>
        <taxon>Eukaryota</taxon>
        <taxon>Metazoa</taxon>
        <taxon>Spiralia</taxon>
        <taxon>Lophotrochozoa</taxon>
        <taxon>Mollusca</taxon>
        <taxon>Bivalvia</taxon>
        <taxon>Autobranchia</taxon>
        <taxon>Pteriomorphia</taxon>
        <taxon>Mytilida</taxon>
        <taxon>Mytiloidea</taxon>
        <taxon>Mytilidae</taxon>
        <taxon>Mytilinae</taxon>
        <taxon>Mytilus</taxon>
    </lineage>
</organism>
<keyword evidence="3" id="KW-1185">Reference proteome</keyword>
<evidence type="ECO:0000313" key="2">
    <source>
        <dbReference type="EMBL" id="CAG2226864.1"/>
    </source>
</evidence>
<dbReference type="Proteomes" id="UP000683360">
    <property type="component" value="Unassembled WGS sequence"/>
</dbReference>
<gene>
    <name evidence="2" type="ORF">MEDL_39980</name>
</gene>
<reference evidence="2" key="1">
    <citation type="submission" date="2021-03" db="EMBL/GenBank/DDBJ databases">
        <authorList>
            <person name="Bekaert M."/>
        </authorList>
    </citation>
    <scope>NUCLEOTIDE SEQUENCE</scope>
</reference>